<dbReference type="AlphaFoldDB" id="A0A7C1BJ44"/>
<reference evidence="3" key="1">
    <citation type="journal article" date="2020" name="mSystems">
        <title>Genome- and Community-Level Interaction Insights into Carbon Utilization and Element Cycling Functions of Hydrothermarchaeota in Hydrothermal Sediment.</title>
        <authorList>
            <person name="Zhou Z."/>
            <person name="Liu Y."/>
            <person name="Xu W."/>
            <person name="Pan J."/>
            <person name="Luo Z.H."/>
            <person name="Li M."/>
        </authorList>
    </citation>
    <scope>NUCLEOTIDE SEQUENCE [LARGE SCALE GENOMIC DNA]</scope>
    <source>
        <strain evidence="3">HyVt-237</strain>
    </source>
</reference>
<keyword evidence="2" id="KW-1133">Transmembrane helix</keyword>
<keyword evidence="1" id="KW-0175">Coiled coil</keyword>
<sequence>MALLALIYLFASLEGQLDSLFYSARYDEVILLTDSLLGGDIGTSEKIVALKYGAFARAVTGDSSGALSLFRDLLLISPAYRLDPAATPPYILEIFKRAREQLESERELTELERLKRQLLMLREKEKMRKKAFYRSVLLPGLGQRYLGKKRRGLLYSFLAVSGIAGTAYLTWKTDRAHREYLREYDPNRIEEKYRSYRDYYRLRNASLAFCFALWLYNLIDVLMVGM</sequence>
<dbReference type="Proteomes" id="UP000885931">
    <property type="component" value="Unassembled WGS sequence"/>
</dbReference>
<protein>
    <recommendedName>
        <fullName evidence="4">DUF5683 domain-containing protein</fullName>
    </recommendedName>
</protein>
<evidence type="ECO:0000256" key="2">
    <source>
        <dbReference type="SAM" id="Phobius"/>
    </source>
</evidence>
<feature type="coiled-coil region" evidence="1">
    <location>
        <begin position="92"/>
        <end position="124"/>
    </location>
</feature>
<keyword evidence="2" id="KW-0472">Membrane</keyword>
<keyword evidence="2" id="KW-0812">Transmembrane</keyword>
<comment type="caution">
    <text evidence="3">The sequence shown here is derived from an EMBL/GenBank/DDBJ whole genome shotgun (WGS) entry which is preliminary data.</text>
</comment>
<dbReference type="EMBL" id="DRBW01000145">
    <property type="protein sequence ID" value="HDM90273.1"/>
    <property type="molecule type" value="Genomic_DNA"/>
</dbReference>
<accession>A0A7C1BJ44</accession>
<name>A0A7C1BJ44_UNCW3</name>
<proteinExistence type="predicted"/>
<evidence type="ECO:0000313" key="3">
    <source>
        <dbReference type="EMBL" id="HDM90273.1"/>
    </source>
</evidence>
<feature type="transmembrane region" description="Helical" evidence="2">
    <location>
        <begin position="153"/>
        <end position="171"/>
    </location>
</feature>
<evidence type="ECO:0008006" key="4">
    <source>
        <dbReference type="Google" id="ProtNLM"/>
    </source>
</evidence>
<evidence type="ECO:0000256" key="1">
    <source>
        <dbReference type="SAM" id="Coils"/>
    </source>
</evidence>
<organism evidence="3">
    <name type="scientific">candidate division WOR-3 bacterium</name>
    <dbReference type="NCBI Taxonomy" id="2052148"/>
    <lineage>
        <taxon>Bacteria</taxon>
        <taxon>Bacteria division WOR-3</taxon>
    </lineage>
</organism>
<gene>
    <name evidence="3" type="ORF">ENG67_03580</name>
</gene>
<feature type="transmembrane region" description="Helical" evidence="2">
    <location>
        <begin position="202"/>
        <end position="219"/>
    </location>
</feature>